<accession>A0AAP0E6U8</accession>
<dbReference type="Proteomes" id="UP001420932">
    <property type="component" value="Unassembled WGS sequence"/>
</dbReference>
<evidence type="ECO:0000313" key="1">
    <source>
        <dbReference type="EMBL" id="KAK9087696.1"/>
    </source>
</evidence>
<evidence type="ECO:0008006" key="3">
    <source>
        <dbReference type="Google" id="ProtNLM"/>
    </source>
</evidence>
<dbReference type="InterPro" id="IPR011009">
    <property type="entry name" value="Kinase-like_dom_sf"/>
</dbReference>
<dbReference type="AlphaFoldDB" id="A0AAP0E6U8"/>
<dbReference type="Gene3D" id="1.10.510.10">
    <property type="entry name" value="Transferase(Phosphotransferase) domain 1"/>
    <property type="match status" value="1"/>
</dbReference>
<name>A0AAP0E6U8_9MAGN</name>
<proteinExistence type="predicted"/>
<dbReference type="PANTHER" id="PTHR48006:SF92">
    <property type="entry name" value="LRR RECEPTOR-LIKE SERINE_THREONINE-PROTEIN KINASE GSO1"/>
    <property type="match status" value="1"/>
</dbReference>
<dbReference type="SUPFAM" id="SSF56112">
    <property type="entry name" value="Protein kinase-like (PK-like)"/>
    <property type="match status" value="1"/>
</dbReference>
<dbReference type="InterPro" id="IPR051824">
    <property type="entry name" value="LRR_Rcpt-Like_S/T_Kinase"/>
</dbReference>
<keyword evidence="2" id="KW-1185">Reference proteome</keyword>
<organism evidence="1 2">
    <name type="scientific">Stephania yunnanensis</name>
    <dbReference type="NCBI Taxonomy" id="152371"/>
    <lineage>
        <taxon>Eukaryota</taxon>
        <taxon>Viridiplantae</taxon>
        <taxon>Streptophyta</taxon>
        <taxon>Embryophyta</taxon>
        <taxon>Tracheophyta</taxon>
        <taxon>Spermatophyta</taxon>
        <taxon>Magnoliopsida</taxon>
        <taxon>Ranunculales</taxon>
        <taxon>Menispermaceae</taxon>
        <taxon>Menispermoideae</taxon>
        <taxon>Cissampelideae</taxon>
        <taxon>Stephania</taxon>
    </lineage>
</organism>
<reference evidence="1 2" key="1">
    <citation type="submission" date="2024-01" db="EMBL/GenBank/DDBJ databases">
        <title>Genome assemblies of Stephania.</title>
        <authorList>
            <person name="Yang L."/>
        </authorList>
    </citation>
    <scope>NUCLEOTIDE SEQUENCE [LARGE SCALE GENOMIC DNA]</scope>
    <source>
        <strain evidence="1">YNDBR</strain>
        <tissue evidence="1">Leaf</tissue>
    </source>
</reference>
<protein>
    <recommendedName>
        <fullName evidence="3">Protein kinase domain-containing protein</fullName>
    </recommendedName>
</protein>
<dbReference type="PANTHER" id="PTHR48006">
    <property type="entry name" value="LEUCINE-RICH REPEAT-CONTAINING PROTEIN DDB_G0281931-RELATED"/>
    <property type="match status" value="1"/>
</dbReference>
<sequence length="53" mass="5749">MMVSECMQNGSLAKALHGKQPLLVDWVSRYNIAIGVAQGVANLHHVCNPPVIH</sequence>
<dbReference type="EMBL" id="JBBNAF010000013">
    <property type="protein sequence ID" value="KAK9087696.1"/>
    <property type="molecule type" value="Genomic_DNA"/>
</dbReference>
<gene>
    <name evidence="1" type="ORF">Syun_030090</name>
</gene>
<comment type="caution">
    <text evidence="1">The sequence shown here is derived from an EMBL/GenBank/DDBJ whole genome shotgun (WGS) entry which is preliminary data.</text>
</comment>
<evidence type="ECO:0000313" key="2">
    <source>
        <dbReference type="Proteomes" id="UP001420932"/>
    </source>
</evidence>